<dbReference type="GO" id="GO:0005524">
    <property type="term" value="F:ATP binding"/>
    <property type="evidence" value="ECO:0007669"/>
    <property type="project" value="UniProtKB-KW"/>
</dbReference>
<dbReference type="InterPro" id="IPR003593">
    <property type="entry name" value="AAA+_ATPase"/>
</dbReference>
<keyword evidence="3" id="KW-1003">Cell membrane</keyword>
<dbReference type="InterPro" id="IPR027417">
    <property type="entry name" value="P-loop_NTPase"/>
</dbReference>
<evidence type="ECO:0000313" key="13">
    <source>
        <dbReference type="EMBL" id="MFC3460602.1"/>
    </source>
</evidence>
<keyword evidence="7 10" id="KW-1133">Transmembrane helix</keyword>
<reference evidence="14" key="1">
    <citation type="journal article" date="2019" name="Int. J. Syst. Evol. Microbiol.">
        <title>The Global Catalogue of Microorganisms (GCM) 10K type strain sequencing project: providing services to taxonomists for standard genome sequencing and annotation.</title>
        <authorList>
            <consortium name="The Broad Institute Genomics Platform"/>
            <consortium name="The Broad Institute Genome Sequencing Center for Infectious Disease"/>
            <person name="Wu L."/>
            <person name="Ma J."/>
        </authorList>
    </citation>
    <scope>NUCLEOTIDE SEQUENCE [LARGE SCALE GENOMIC DNA]</scope>
    <source>
        <strain evidence="14">CCM 7480</strain>
    </source>
</reference>
<dbReference type="PANTHER" id="PTHR11384">
    <property type="entry name" value="ATP-BINDING CASSETTE, SUB-FAMILY D MEMBER"/>
    <property type="match status" value="1"/>
</dbReference>
<keyword evidence="5" id="KW-0547">Nucleotide-binding</keyword>
<evidence type="ECO:0000256" key="6">
    <source>
        <dbReference type="ARBA" id="ARBA00022840"/>
    </source>
</evidence>
<organism evidence="13 14">
    <name type="scientific">Massilia haematophila</name>
    <dbReference type="NCBI Taxonomy" id="457923"/>
    <lineage>
        <taxon>Bacteria</taxon>
        <taxon>Pseudomonadati</taxon>
        <taxon>Pseudomonadota</taxon>
        <taxon>Betaproteobacteria</taxon>
        <taxon>Burkholderiales</taxon>
        <taxon>Oxalobacteraceae</taxon>
        <taxon>Telluria group</taxon>
        <taxon>Massilia</taxon>
    </lineage>
</organism>
<evidence type="ECO:0000256" key="5">
    <source>
        <dbReference type="ARBA" id="ARBA00022741"/>
    </source>
</evidence>
<dbReference type="SUPFAM" id="SSF90123">
    <property type="entry name" value="ABC transporter transmembrane region"/>
    <property type="match status" value="1"/>
</dbReference>
<dbReference type="RefSeq" id="WP_379737093.1">
    <property type="nucleotide sequence ID" value="NZ_JBHRVV010000001.1"/>
</dbReference>
<feature type="region of interest" description="Disordered" evidence="9">
    <location>
        <begin position="1"/>
        <end position="42"/>
    </location>
</feature>
<protein>
    <submittedName>
        <fullName evidence="13">ABC transporter ATP-binding protein/permease</fullName>
    </submittedName>
</protein>
<dbReference type="SUPFAM" id="SSF52540">
    <property type="entry name" value="P-loop containing nucleoside triphosphate hydrolases"/>
    <property type="match status" value="1"/>
</dbReference>
<dbReference type="PROSITE" id="PS00211">
    <property type="entry name" value="ABC_TRANSPORTER_1"/>
    <property type="match status" value="1"/>
</dbReference>
<dbReference type="PROSITE" id="PS50929">
    <property type="entry name" value="ABC_TM1F"/>
    <property type="match status" value="1"/>
</dbReference>
<dbReference type="SMART" id="SM00382">
    <property type="entry name" value="AAA"/>
    <property type="match status" value="1"/>
</dbReference>
<dbReference type="Pfam" id="PF06472">
    <property type="entry name" value="ABC_membrane_2"/>
    <property type="match status" value="1"/>
</dbReference>
<dbReference type="InterPro" id="IPR036640">
    <property type="entry name" value="ABC1_TM_sf"/>
</dbReference>
<evidence type="ECO:0000256" key="2">
    <source>
        <dbReference type="ARBA" id="ARBA00022448"/>
    </source>
</evidence>
<feature type="compositionally biased region" description="Low complexity" evidence="9">
    <location>
        <begin position="1"/>
        <end position="39"/>
    </location>
</feature>
<dbReference type="Gene3D" id="3.40.50.300">
    <property type="entry name" value="P-loop containing nucleotide triphosphate hydrolases"/>
    <property type="match status" value="1"/>
</dbReference>
<sequence>MTTPTLAPKLTPKLAPKLAPASAPTSAASGATSGDTPAAQGKGRRAAPLSLAAWKQFVNVAKPYWLGEEKRTAWTLLLLLIALMLVETKLAVMLNDQAGEMTSALAARNGDRFWTSVRACLLVLAFAIPVYAFYYYMRDRFANQWRRWLTGRFLDGYLNGRKYYRLRGDSEIDNPDQRISEDINTFTGRSIHFLLIFLGSIMQLVAFSAVLWSISRVLVGVLAVYALAGTVVALYIYGNPLIQLNFRQLRREADFRFSLMRLRENAESIAFYRGEAQERAHIDGKFEQVIQNFGQLIRKQCSLNLFQRTFSQLTLVLPFVILAQGVLSGELEVGRAVQAAGAFTAVLAAVGLIVDNFESLSRFVAGIDRLQALSRLMLPEPQAQAPAAESTQPRIQMRPGAQLALESLTLHPPQSDRVLIKDLNLSLKPGDALLITGESGCGKSSLLRAIAGLWNTGSGVIHHPPQENFFFLPQQPYLQTGTLRSQLIYPSAHTDLSDAQLLAILEEVHLPRLTERMGGLDAVHDWEKLLSVGEQQRLAFARVLVHKPSIVILDEATSALDSANEAALYARLRANGTTLISIAHRAAVLRHHTHVLRLLGDGAWEMHEAGAYQFGETATPVRGGAANLQLVQPGAAMAAAAR</sequence>
<evidence type="ECO:0000256" key="8">
    <source>
        <dbReference type="ARBA" id="ARBA00023136"/>
    </source>
</evidence>
<keyword evidence="6 13" id="KW-0067">ATP-binding</keyword>
<dbReference type="InterPro" id="IPR017871">
    <property type="entry name" value="ABC_transporter-like_CS"/>
</dbReference>
<feature type="domain" description="ABC transmembrane type-1" evidence="12">
    <location>
        <begin position="78"/>
        <end position="362"/>
    </location>
</feature>
<evidence type="ECO:0000259" key="12">
    <source>
        <dbReference type="PROSITE" id="PS50929"/>
    </source>
</evidence>
<dbReference type="Gene3D" id="1.20.1560.10">
    <property type="entry name" value="ABC transporter type 1, transmembrane domain"/>
    <property type="match status" value="1"/>
</dbReference>
<name>A0ABV7PQU5_9BURK</name>
<accession>A0ABV7PQU5</accession>
<evidence type="ECO:0000256" key="1">
    <source>
        <dbReference type="ARBA" id="ARBA00004651"/>
    </source>
</evidence>
<evidence type="ECO:0000256" key="3">
    <source>
        <dbReference type="ARBA" id="ARBA00022475"/>
    </source>
</evidence>
<feature type="transmembrane region" description="Helical" evidence="10">
    <location>
        <begin position="113"/>
        <end position="137"/>
    </location>
</feature>
<feature type="domain" description="ABC transporter" evidence="11">
    <location>
        <begin position="403"/>
        <end position="626"/>
    </location>
</feature>
<dbReference type="InterPro" id="IPR011527">
    <property type="entry name" value="ABC1_TM_dom"/>
</dbReference>
<comment type="subcellular location">
    <subcellularLocation>
        <location evidence="1">Cell membrane</location>
        <topology evidence="1">Multi-pass membrane protein</topology>
    </subcellularLocation>
</comment>
<dbReference type="InterPro" id="IPR050835">
    <property type="entry name" value="ABC_transporter_sub-D"/>
</dbReference>
<keyword evidence="4 10" id="KW-0812">Transmembrane</keyword>
<keyword evidence="14" id="KW-1185">Reference proteome</keyword>
<evidence type="ECO:0000256" key="4">
    <source>
        <dbReference type="ARBA" id="ARBA00022692"/>
    </source>
</evidence>
<dbReference type="Pfam" id="PF00005">
    <property type="entry name" value="ABC_tran"/>
    <property type="match status" value="1"/>
</dbReference>
<evidence type="ECO:0000313" key="14">
    <source>
        <dbReference type="Proteomes" id="UP001595665"/>
    </source>
</evidence>
<dbReference type="Proteomes" id="UP001595665">
    <property type="component" value="Unassembled WGS sequence"/>
</dbReference>
<evidence type="ECO:0000256" key="9">
    <source>
        <dbReference type="SAM" id="MobiDB-lite"/>
    </source>
</evidence>
<proteinExistence type="predicted"/>
<evidence type="ECO:0000259" key="11">
    <source>
        <dbReference type="PROSITE" id="PS50893"/>
    </source>
</evidence>
<evidence type="ECO:0000256" key="7">
    <source>
        <dbReference type="ARBA" id="ARBA00022989"/>
    </source>
</evidence>
<feature type="transmembrane region" description="Helical" evidence="10">
    <location>
        <begin position="72"/>
        <end position="93"/>
    </location>
</feature>
<keyword evidence="2" id="KW-0813">Transport</keyword>
<feature type="transmembrane region" description="Helical" evidence="10">
    <location>
        <begin position="193"/>
        <end position="212"/>
    </location>
</feature>
<feature type="transmembrane region" description="Helical" evidence="10">
    <location>
        <begin position="333"/>
        <end position="354"/>
    </location>
</feature>
<dbReference type="PANTHER" id="PTHR11384:SF59">
    <property type="entry name" value="LYSOSOMAL COBALAMIN TRANSPORTER ABCD4"/>
    <property type="match status" value="1"/>
</dbReference>
<dbReference type="PROSITE" id="PS50893">
    <property type="entry name" value="ABC_TRANSPORTER_2"/>
    <property type="match status" value="1"/>
</dbReference>
<dbReference type="EMBL" id="JBHRVV010000001">
    <property type="protein sequence ID" value="MFC3460602.1"/>
    <property type="molecule type" value="Genomic_DNA"/>
</dbReference>
<evidence type="ECO:0000256" key="10">
    <source>
        <dbReference type="SAM" id="Phobius"/>
    </source>
</evidence>
<dbReference type="InterPro" id="IPR003439">
    <property type="entry name" value="ABC_transporter-like_ATP-bd"/>
</dbReference>
<feature type="transmembrane region" description="Helical" evidence="10">
    <location>
        <begin position="305"/>
        <end position="327"/>
    </location>
</feature>
<feature type="transmembrane region" description="Helical" evidence="10">
    <location>
        <begin position="218"/>
        <end position="237"/>
    </location>
</feature>
<dbReference type="CDD" id="cd03223">
    <property type="entry name" value="ABCD_peroxisomal_ALDP"/>
    <property type="match status" value="1"/>
</dbReference>
<keyword evidence="8 10" id="KW-0472">Membrane</keyword>
<gene>
    <name evidence="13" type="ORF">ACFOPH_20475</name>
</gene>
<comment type="caution">
    <text evidence="13">The sequence shown here is derived from an EMBL/GenBank/DDBJ whole genome shotgun (WGS) entry which is preliminary data.</text>
</comment>